<dbReference type="EMBL" id="JAPDDT010000012">
    <property type="protein sequence ID" value="MCW1925204.1"/>
    <property type="molecule type" value="Genomic_DNA"/>
</dbReference>
<dbReference type="RefSeq" id="WP_264489310.1">
    <property type="nucleotide sequence ID" value="NZ_JAPDDT010000012.1"/>
</dbReference>
<proteinExistence type="predicted"/>
<sequence length="187" mass="21051">MNIILRLLLCLSFLTPLRAEFELKTWIEDLEKTAAQMEEMAADDGTIEILSLYPSQLSKPPAGEGEKDAKEAPPKFHRYPILGRAKVTDAIARKELLTELAKSIRASIRKDGAVEAFLCFNPRHGIIYTKGDKKLELLICFECESVHSYDGKQERPVATFSVKSSIGPDVFNAFLDKNRVERNVPKQ</sequence>
<accession>A0ABT3GNV9</accession>
<dbReference type="Proteomes" id="UP001320876">
    <property type="component" value="Unassembled WGS sequence"/>
</dbReference>
<organism evidence="1 2">
    <name type="scientific">Luteolibacter arcticus</name>
    <dbReference type="NCBI Taxonomy" id="1581411"/>
    <lineage>
        <taxon>Bacteria</taxon>
        <taxon>Pseudomonadati</taxon>
        <taxon>Verrucomicrobiota</taxon>
        <taxon>Verrucomicrobiia</taxon>
        <taxon>Verrucomicrobiales</taxon>
        <taxon>Verrucomicrobiaceae</taxon>
        <taxon>Luteolibacter</taxon>
    </lineage>
</organism>
<reference evidence="1 2" key="1">
    <citation type="submission" date="2022-10" db="EMBL/GenBank/DDBJ databases">
        <title>Luteolibacter arcticus strain CCTCC AB 2014275, whole genome shotgun sequencing project.</title>
        <authorList>
            <person name="Zhao G."/>
            <person name="Shen L."/>
        </authorList>
    </citation>
    <scope>NUCLEOTIDE SEQUENCE [LARGE SCALE GENOMIC DNA]</scope>
    <source>
        <strain evidence="1 2">CCTCC AB 2014275</strain>
    </source>
</reference>
<protein>
    <submittedName>
        <fullName evidence="1">Uncharacterized protein</fullName>
    </submittedName>
</protein>
<gene>
    <name evidence="1" type="ORF">OKA05_21775</name>
</gene>
<name>A0ABT3GNV9_9BACT</name>
<comment type="caution">
    <text evidence="1">The sequence shown here is derived from an EMBL/GenBank/DDBJ whole genome shotgun (WGS) entry which is preliminary data.</text>
</comment>
<evidence type="ECO:0000313" key="2">
    <source>
        <dbReference type="Proteomes" id="UP001320876"/>
    </source>
</evidence>
<keyword evidence="2" id="KW-1185">Reference proteome</keyword>
<evidence type="ECO:0000313" key="1">
    <source>
        <dbReference type="EMBL" id="MCW1925204.1"/>
    </source>
</evidence>